<comment type="caution">
    <text evidence="4">The sequence shown here is derived from an EMBL/GenBank/DDBJ whole genome shotgun (WGS) entry which is preliminary data.</text>
</comment>
<organism evidence="4 5">
    <name type="scientific">Tumebacillus permanentifrigoris</name>
    <dbReference type="NCBI Taxonomy" id="378543"/>
    <lineage>
        <taxon>Bacteria</taxon>
        <taxon>Bacillati</taxon>
        <taxon>Bacillota</taxon>
        <taxon>Bacilli</taxon>
        <taxon>Bacillales</taxon>
        <taxon>Alicyclobacillaceae</taxon>
        <taxon>Tumebacillus</taxon>
    </lineage>
</organism>
<evidence type="ECO:0000313" key="4">
    <source>
        <dbReference type="EMBL" id="PWK15600.1"/>
    </source>
</evidence>
<reference evidence="4 5" key="1">
    <citation type="submission" date="2018-05" db="EMBL/GenBank/DDBJ databases">
        <title>Genomic Encyclopedia of Type Strains, Phase IV (KMG-IV): sequencing the most valuable type-strain genomes for metagenomic binning, comparative biology and taxonomic classification.</title>
        <authorList>
            <person name="Goeker M."/>
        </authorList>
    </citation>
    <scope>NUCLEOTIDE SEQUENCE [LARGE SCALE GENOMIC DNA]</scope>
    <source>
        <strain evidence="4 5">DSM 18773</strain>
    </source>
</reference>
<feature type="domain" description="N-acetylmuramoyl-L-alanine amidase" evidence="3">
    <location>
        <begin position="177"/>
        <end position="309"/>
    </location>
</feature>
<dbReference type="InterPro" id="IPR036505">
    <property type="entry name" value="Amidase/PGRP_sf"/>
</dbReference>
<accession>A0A316DYL8</accession>
<evidence type="ECO:0000256" key="1">
    <source>
        <dbReference type="SAM" id="MobiDB-lite"/>
    </source>
</evidence>
<protein>
    <submittedName>
        <fullName evidence="4">N-acetylmuramoyl-L-alanine amidase</fullName>
    </submittedName>
</protein>
<dbReference type="InterPro" id="IPR012854">
    <property type="entry name" value="Cu_amine_oxidase-like_N"/>
</dbReference>
<dbReference type="InterPro" id="IPR002502">
    <property type="entry name" value="Amidase_domain"/>
</dbReference>
<evidence type="ECO:0000313" key="5">
    <source>
        <dbReference type="Proteomes" id="UP000245634"/>
    </source>
</evidence>
<gene>
    <name evidence="4" type="ORF">C7459_103139</name>
</gene>
<dbReference type="CDD" id="cd06583">
    <property type="entry name" value="PGRP"/>
    <property type="match status" value="1"/>
</dbReference>
<dbReference type="EMBL" id="QGGL01000003">
    <property type="protein sequence ID" value="PWK15600.1"/>
    <property type="molecule type" value="Genomic_DNA"/>
</dbReference>
<dbReference type="Proteomes" id="UP000245634">
    <property type="component" value="Unassembled WGS sequence"/>
</dbReference>
<dbReference type="InterPro" id="IPR036582">
    <property type="entry name" value="Mao_N_sf"/>
</dbReference>
<dbReference type="SUPFAM" id="SSF55846">
    <property type="entry name" value="N-acetylmuramoyl-L-alanine amidase-like"/>
    <property type="match status" value="1"/>
</dbReference>
<dbReference type="Gene3D" id="3.30.457.10">
    <property type="entry name" value="Copper amine oxidase-like, N-terminal domain"/>
    <property type="match status" value="1"/>
</dbReference>
<feature type="compositionally biased region" description="Pro residues" evidence="1">
    <location>
        <begin position="144"/>
        <end position="158"/>
    </location>
</feature>
<evidence type="ECO:0000259" key="3">
    <source>
        <dbReference type="SMART" id="SM00644"/>
    </source>
</evidence>
<feature type="chain" id="PRO_5016443438" evidence="2">
    <location>
        <begin position="24"/>
        <end position="341"/>
    </location>
</feature>
<keyword evidence="2" id="KW-0732">Signal</keyword>
<name>A0A316DYL8_9BACL</name>
<dbReference type="OrthoDB" id="2382392at2"/>
<dbReference type="Gene3D" id="3.40.80.10">
    <property type="entry name" value="Peptidoglycan recognition protein-like"/>
    <property type="match status" value="1"/>
</dbReference>
<evidence type="ECO:0000256" key="2">
    <source>
        <dbReference type="SAM" id="SignalP"/>
    </source>
</evidence>
<dbReference type="AlphaFoldDB" id="A0A316DYL8"/>
<keyword evidence="5" id="KW-1185">Reference proteome</keyword>
<sequence>MKKFATSIFALFALFGVSADALAAGPIAVVIDGKIQNYGVAPVMYKSRTLVPMRGIFESLGAKVSWDGATDTVTATRGSSTVKLTLNSPIAYRDGRAVTLDSEPLLIEDRTMVPIRFIGESLGVTVGWDEALQRVLITTKTNPSPNPATPGTPQPTQPDPQYQYIAFPHPINTSLITKKENRSYAKRLETGYFVVHETVSKSTARGQLNYFNTQDADANAHVFIDWTEVLLTLPTDEISWTVGKPANNFTFNMELCHVKTAADFAKEWEIATTYTAKWCLDLGRDPLQVIRSHHEIATTFGGTDHTDPDDYFKEFGKTMDNFRQDVAKKVETMKAQGKRWS</sequence>
<proteinExistence type="predicted"/>
<feature type="signal peptide" evidence="2">
    <location>
        <begin position="1"/>
        <end position="23"/>
    </location>
</feature>
<dbReference type="Pfam" id="PF07833">
    <property type="entry name" value="Cu_amine_oxidN1"/>
    <property type="match status" value="1"/>
</dbReference>
<feature type="region of interest" description="Disordered" evidence="1">
    <location>
        <begin position="139"/>
        <end position="160"/>
    </location>
</feature>
<dbReference type="SUPFAM" id="SSF55383">
    <property type="entry name" value="Copper amine oxidase, domain N"/>
    <property type="match status" value="1"/>
</dbReference>
<dbReference type="SMART" id="SM00644">
    <property type="entry name" value="Ami_2"/>
    <property type="match status" value="1"/>
</dbReference>
<dbReference type="GO" id="GO:0008745">
    <property type="term" value="F:N-acetylmuramoyl-L-alanine amidase activity"/>
    <property type="evidence" value="ECO:0007669"/>
    <property type="project" value="InterPro"/>
</dbReference>
<dbReference type="GO" id="GO:0009253">
    <property type="term" value="P:peptidoglycan catabolic process"/>
    <property type="evidence" value="ECO:0007669"/>
    <property type="project" value="InterPro"/>
</dbReference>